<evidence type="ECO:0000256" key="11">
    <source>
        <dbReference type="ARBA" id="ARBA00023136"/>
    </source>
</evidence>
<dbReference type="Pfam" id="PF13506">
    <property type="entry name" value="Glyco_transf_21"/>
    <property type="match status" value="1"/>
</dbReference>
<evidence type="ECO:0000256" key="6">
    <source>
        <dbReference type="ARBA" id="ARBA00019988"/>
    </source>
</evidence>
<keyword evidence="7" id="KW-0328">Glycosyltransferase</keyword>
<dbReference type="SUPFAM" id="SSF53448">
    <property type="entry name" value="Nucleotide-diphospho-sugar transferases"/>
    <property type="match status" value="1"/>
</dbReference>
<gene>
    <name evidence="16" type="ORF">M422DRAFT_187293</name>
</gene>
<keyword evidence="8 16" id="KW-0808">Transferase</keyword>
<comment type="subcellular location">
    <subcellularLocation>
        <location evidence="1">Membrane</location>
        <topology evidence="1">Multi-pass membrane protein</topology>
    </subcellularLocation>
</comment>
<dbReference type="AlphaFoldDB" id="A0A0C9U7I4"/>
<dbReference type="Proteomes" id="UP000054279">
    <property type="component" value="Unassembled WGS sequence"/>
</dbReference>
<protein>
    <recommendedName>
        <fullName evidence="6">Ceramide glucosyltransferase</fullName>
        <ecNumber evidence="5">2.4.1.80</ecNumber>
    </recommendedName>
    <alternativeName>
        <fullName evidence="13">Glucosylceramide synthase</fullName>
    </alternativeName>
    <alternativeName>
        <fullName evidence="14">UDP-glucose ceramide glucosyltransferase</fullName>
    </alternativeName>
    <alternativeName>
        <fullName evidence="12">UDP-glucose:N-acylsphingosine D-glucosyltransferase</fullName>
    </alternativeName>
</protein>
<comment type="pathway">
    <text evidence="2">Lipid metabolism; sphingolipid metabolism.</text>
</comment>
<feature type="transmembrane region" description="Helical" evidence="15">
    <location>
        <begin position="349"/>
        <end position="370"/>
    </location>
</feature>
<evidence type="ECO:0000256" key="15">
    <source>
        <dbReference type="SAM" id="Phobius"/>
    </source>
</evidence>
<evidence type="ECO:0000256" key="13">
    <source>
        <dbReference type="ARBA" id="ARBA00031543"/>
    </source>
</evidence>
<evidence type="ECO:0000256" key="2">
    <source>
        <dbReference type="ARBA" id="ARBA00004760"/>
    </source>
</evidence>
<organism evidence="16 17">
    <name type="scientific">Sphaerobolus stellatus (strain SS14)</name>
    <dbReference type="NCBI Taxonomy" id="990650"/>
    <lineage>
        <taxon>Eukaryota</taxon>
        <taxon>Fungi</taxon>
        <taxon>Dikarya</taxon>
        <taxon>Basidiomycota</taxon>
        <taxon>Agaricomycotina</taxon>
        <taxon>Agaricomycetes</taxon>
        <taxon>Phallomycetidae</taxon>
        <taxon>Geastrales</taxon>
        <taxon>Sphaerobolaceae</taxon>
        <taxon>Sphaerobolus</taxon>
    </lineage>
</organism>
<dbReference type="GO" id="GO:0016020">
    <property type="term" value="C:membrane"/>
    <property type="evidence" value="ECO:0007669"/>
    <property type="project" value="UniProtKB-SubCell"/>
</dbReference>
<keyword evidence="9 15" id="KW-0812">Transmembrane</keyword>
<feature type="transmembrane region" description="Helical" evidence="15">
    <location>
        <begin position="316"/>
        <end position="343"/>
    </location>
</feature>
<reference evidence="16 17" key="1">
    <citation type="submission" date="2014-06" db="EMBL/GenBank/DDBJ databases">
        <title>Evolutionary Origins and Diversification of the Mycorrhizal Mutualists.</title>
        <authorList>
            <consortium name="DOE Joint Genome Institute"/>
            <consortium name="Mycorrhizal Genomics Consortium"/>
            <person name="Kohler A."/>
            <person name="Kuo A."/>
            <person name="Nagy L.G."/>
            <person name="Floudas D."/>
            <person name="Copeland A."/>
            <person name="Barry K.W."/>
            <person name="Cichocki N."/>
            <person name="Veneault-Fourrey C."/>
            <person name="LaButti K."/>
            <person name="Lindquist E.A."/>
            <person name="Lipzen A."/>
            <person name="Lundell T."/>
            <person name="Morin E."/>
            <person name="Murat C."/>
            <person name="Riley R."/>
            <person name="Ohm R."/>
            <person name="Sun H."/>
            <person name="Tunlid A."/>
            <person name="Henrissat B."/>
            <person name="Grigoriev I.V."/>
            <person name="Hibbett D.S."/>
            <person name="Martin F."/>
        </authorList>
    </citation>
    <scope>NUCLEOTIDE SEQUENCE [LARGE SCALE GENOMIC DNA]</scope>
    <source>
        <strain evidence="16 17">SS14</strain>
    </source>
</reference>
<feature type="transmembrane region" description="Helical" evidence="15">
    <location>
        <begin position="6"/>
        <end position="28"/>
    </location>
</feature>
<dbReference type="EC" id="2.4.1.80" evidence="5"/>
<dbReference type="InterPro" id="IPR025993">
    <property type="entry name" value="Ceramide_glucosylTrfase"/>
</dbReference>
<accession>A0A0C9U7I4</accession>
<comment type="pathway">
    <text evidence="3">Sphingolipid metabolism.</text>
</comment>
<feature type="transmembrane region" description="Helical" evidence="15">
    <location>
        <begin position="382"/>
        <end position="403"/>
    </location>
</feature>
<dbReference type="PANTHER" id="PTHR12726">
    <property type="entry name" value="CERAMIDE GLUCOSYLTRANSFERASE"/>
    <property type="match status" value="1"/>
</dbReference>
<sequence>MAFSPRLLAASVALAWYSILWSLGLLGWRTARKRYRNRPRSPLAVSSPEEVPGVSILRPLKGLDANLFENLESSFTQDYPKFEILLSVSNENDRAIPVVEELISKYPNVDATLIIGDGLNGVNPKINNLIRPYQQAKYDIIWVMDSNVQVHHGALGRAVSVLDPAESAFIPSKPGQRRIGLVHHVPLGFATENLLGARIEEAFLNTNHAKMYLAINRVAVDSCVVGKSNMYRRSDVDRLTATLRPQSEVTTYSGNYGLAAFSNYLAEDNMIGLALWHELGLRHDLSCDVARNAIGDMDLKTYVWRRVRWIRVRKQMVLAATLIEPFTESVVVGLLAGWAIYYLFRVPSWLFLILHFTAWIAVDLDVYATLSGEPRPSAGLLPFLKAWICREIIALPIWLLAIFGNEVDWRGRRYRILRNGLAQKVEG</sequence>
<name>A0A0C9U7I4_SPHS4</name>
<dbReference type="CDD" id="cd02520">
    <property type="entry name" value="Glucosylceramide_synthase"/>
    <property type="match status" value="1"/>
</dbReference>
<evidence type="ECO:0000256" key="8">
    <source>
        <dbReference type="ARBA" id="ARBA00022679"/>
    </source>
</evidence>
<dbReference type="InterPro" id="IPR029044">
    <property type="entry name" value="Nucleotide-diphossugar_trans"/>
</dbReference>
<evidence type="ECO:0000256" key="14">
    <source>
        <dbReference type="ARBA" id="ARBA00032575"/>
    </source>
</evidence>
<evidence type="ECO:0000256" key="4">
    <source>
        <dbReference type="ARBA" id="ARBA00006739"/>
    </source>
</evidence>
<evidence type="ECO:0000256" key="5">
    <source>
        <dbReference type="ARBA" id="ARBA00012699"/>
    </source>
</evidence>
<evidence type="ECO:0000256" key="9">
    <source>
        <dbReference type="ARBA" id="ARBA00022692"/>
    </source>
</evidence>
<dbReference type="HOGENOM" id="CLU_030898_1_0_1"/>
<evidence type="ECO:0000256" key="7">
    <source>
        <dbReference type="ARBA" id="ARBA00022676"/>
    </source>
</evidence>
<dbReference type="OrthoDB" id="1483400at2759"/>
<evidence type="ECO:0000313" key="16">
    <source>
        <dbReference type="EMBL" id="KIJ30324.1"/>
    </source>
</evidence>
<dbReference type="EMBL" id="KN837264">
    <property type="protein sequence ID" value="KIJ30324.1"/>
    <property type="molecule type" value="Genomic_DNA"/>
</dbReference>
<evidence type="ECO:0000313" key="17">
    <source>
        <dbReference type="Proteomes" id="UP000054279"/>
    </source>
</evidence>
<dbReference type="PANTHER" id="PTHR12726:SF0">
    <property type="entry name" value="CERAMIDE GLUCOSYLTRANSFERASE"/>
    <property type="match status" value="1"/>
</dbReference>
<evidence type="ECO:0000256" key="3">
    <source>
        <dbReference type="ARBA" id="ARBA00004991"/>
    </source>
</evidence>
<evidence type="ECO:0000256" key="1">
    <source>
        <dbReference type="ARBA" id="ARBA00004141"/>
    </source>
</evidence>
<keyword evidence="10 15" id="KW-1133">Transmembrane helix</keyword>
<evidence type="ECO:0000256" key="10">
    <source>
        <dbReference type="ARBA" id="ARBA00022989"/>
    </source>
</evidence>
<dbReference type="GO" id="GO:0008120">
    <property type="term" value="F:ceramide glucosyltransferase activity"/>
    <property type="evidence" value="ECO:0007669"/>
    <property type="project" value="UniProtKB-EC"/>
</dbReference>
<proteinExistence type="inferred from homology"/>
<dbReference type="GO" id="GO:0006679">
    <property type="term" value="P:glucosylceramide biosynthetic process"/>
    <property type="evidence" value="ECO:0007669"/>
    <property type="project" value="TreeGrafter"/>
</dbReference>
<comment type="similarity">
    <text evidence="4">Belongs to the glycosyltransferase 2 family.</text>
</comment>
<evidence type="ECO:0000256" key="12">
    <source>
        <dbReference type="ARBA" id="ARBA00031017"/>
    </source>
</evidence>
<dbReference type="UniPathway" id="UPA00222"/>
<keyword evidence="11 15" id="KW-0472">Membrane</keyword>
<dbReference type="Gene3D" id="3.90.550.10">
    <property type="entry name" value="Spore Coat Polysaccharide Biosynthesis Protein SpsA, Chain A"/>
    <property type="match status" value="1"/>
</dbReference>
<keyword evidence="17" id="KW-1185">Reference proteome</keyword>